<organism evidence="1 2">
    <name type="scientific">Pseudomonas syringae pv. cilantro</name>
    <dbReference type="NCBI Taxonomy" id="81035"/>
    <lineage>
        <taxon>Bacteria</taxon>
        <taxon>Pseudomonadati</taxon>
        <taxon>Pseudomonadota</taxon>
        <taxon>Gammaproteobacteria</taxon>
        <taxon>Pseudomonadales</taxon>
        <taxon>Pseudomonadaceae</taxon>
        <taxon>Pseudomonas</taxon>
        <taxon>Pseudomonas syringae</taxon>
    </lineage>
</organism>
<name>A0A0N1JNX1_PSESX</name>
<evidence type="ECO:0000313" key="1">
    <source>
        <dbReference type="EMBL" id="KPC29678.1"/>
    </source>
</evidence>
<proteinExistence type="predicted"/>
<evidence type="ECO:0000313" key="2">
    <source>
        <dbReference type="Proteomes" id="UP000037891"/>
    </source>
</evidence>
<accession>A0A0N1JNX1</accession>
<reference evidence="1 2" key="1">
    <citation type="submission" date="2015-07" db="EMBL/GenBank/DDBJ databases">
        <authorList>
            <person name="Noorani M."/>
        </authorList>
    </citation>
    <scope>NUCLEOTIDE SEQUENCE [LARGE SCALE GENOMIC DNA]</scope>
    <source>
        <strain evidence="1 2">0788_9</strain>
    </source>
</reference>
<gene>
    <name evidence="1" type="ORF">ABJ99_4285</name>
</gene>
<comment type="caution">
    <text evidence="1">The sequence shown here is derived from an EMBL/GenBank/DDBJ whole genome shotgun (WGS) entry which is preliminary data.</text>
</comment>
<dbReference type="EMBL" id="LGLN01000057">
    <property type="protein sequence ID" value="KPC29678.1"/>
    <property type="molecule type" value="Genomic_DNA"/>
</dbReference>
<protein>
    <submittedName>
        <fullName evidence="1">Uncharacterized protein</fullName>
    </submittedName>
</protein>
<reference evidence="1 2" key="2">
    <citation type="submission" date="2015-10" db="EMBL/GenBank/DDBJ databases">
        <title>Comparative genomics and high-throughput reverse genetic screens identify a new phytobacterial MAMP and an Arabidopsis receptor required for immune elicitation.</title>
        <authorList>
            <person name="Mott G.A."/>
            <person name="Thakur S."/>
            <person name="Wang P.W."/>
            <person name="Desveaux D."/>
            <person name="Guttman D.S."/>
        </authorList>
    </citation>
    <scope>NUCLEOTIDE SEQUENCE [LARGE SCALE GENOMIC DNA]</scope>
    <source>
        <strain evidence="1 2">0788_9</strain>
    </source>
</reference>
<dbReference type="Proteomes" id="UP000037891">
    <property type="component" value="Unassembled WGS sequence"/>
</dbReference>
<sequence>MGLKFQIPKQVLLVSSRQGIAVQTQEGRYRQPFACLKQ</sequence>
<dbReference type="AlphaFoldDB" id="A0A0N1JNX1"/>